<dbReference type="Proteomes" id="UP001196413">
    <property type="component" value="Unassembled WGS sequence"/>
</dbReference>
<evidence type="ECO:0000313" key="2">
    <source>
        <dbReference type="Proteomes" id="UP001196413"/>
    </source>
</evidence>
<name>A0AAD5MF02_PARTN</name>
<sequence>MLYKRLRSYMNKMNKKCADPKQYTFLEHDALEGQVHPELGRNSVYFKQPQLFRPSKK</sequence>
<accession>A0AAD5MF02</accession>
<dbReference type="AlphaFoldDB" id="A0AAD5MF02"/>
<keyword evidence="2" id="KW-1185">Reference proteome</keyword>
<reference evidence="1" key="1">
    <citation type="submission" date="2021-06" db="EMBL/GenBank/DDBJ databases">
        <title>Parelaphostrongylus tenuis whole genome reference sequence.</title>
        <authorList>
            <person name="Garwood T.J."/>
            <person name="Larsen P.A."/>
            <person name="Fountain-Jones N.M."/>
            <person name="Garbe J.R."/>
            <person name="Macchietto M.G."/>
            <person name="Kania S.A."/>
            <person name="Gerhold R.W."/>
            <person name="Richards J.E."/>
            <person name="Wolf T.M."/>
        </authorList>
    </citation>
    <scope>NUCLEOTIDE SEQUENCE</scope>
    <source>
        <strain evidence="1">MNPRO001-30</strain>
        <tissue evidence="1">Meninges</tissue>
    </source>
</reference>
<proteinExistence type="predicted"/>
<gene>
    <name evidence="1" type="ORF">KIN20_012118</name>
</gene>
<dbReference type="EMBL" id="JAHQIW010002308">
    <property type="protein sequence ID" value="KAJ1355008.1"/>
    <property type="molecule type" value="Genomic_DNA"/>
</dbReference>
<organism evidence="1 2">
    <name type="scientific">Parelaphostrongylus tenuis</name>
    <name type="common">Meningeal worm</name>
    <dbReference type="NCBI Taxonomy" id="148309"/>
    <lineage>
        <taxon>Eukaryota</taxon>
        <taxon>Metazoa</taxon>
        <taxon>Ecdysozoa</taxon>
        <taxon>Nematoda</taxon>
        <taxon>Chromadorea</taxon>
        <taxon>Rhabditida</taxon>
        <taxon>Rhabditina</taxon>
        <taxon>Rhabditomorpha</taxon>
        <taxon>Strongyloidea</taxon>
        <taxon>Metastrongylidae</taxon>
        <taxon>Parelaphostrongylus</taxon>
    </lineage>
</organism>
<protein>
    <submittedName>
        <fullName evidence="1">Uncharacterized protein</fullName>
    </submittedName>
</protein>
<evidence type="ECO:0000313" key="1">
    <source>
        <dbReference type="EMBL" id="KAJ1355008.1"/>
    </source>
</evidence>
<comment type="caution">
    <text evidence="1">The sequence shown here is derived from an EMBL/GenBank/DDBJ whole genome shotgun (WGS) entry which is preliminary data.</text>
</comment>